<dbReference type="Proteomes" id="UP001215598">
    <property type="component" value="Unassembled WGS sequence"/>
</dbReference>
<evidence type="ECO:0000256" key="1">
    <source>
        <dbReference type="SAM" id="MobiDB-lite"/>
    </source>
</evidence>
<gene>
    <name evidence="2" type="ORF">B0H16DRAFT_1479275</name>
</gene>
<protein>
    <submittedName>
        <fullName evidence="2">Uncharacterized protein</fullName>
    </submittedName>
</protein>
<organism evidence="2 3">
    <name type="scientific">Mycena metata</name>
    <dbReference type="NCBI Taxonomy" id="1033252"/>
    <lineage>
        <taxon>Eukaryota</taxon>
        <taxon>Fungi</taxon>
        <taxon>Dikarya</taxon>
        <taxon>Basidiomycota</taxon>
        <taxon>Agaricomycotina</taxon>
        <taxon>Agaricomycetes</taxon>
        <taxon>Agaricomycetidae</taxon>
        <taxon>Agaricales</taxon>
        <taxon>Marasmiineae</taxon>
        <taxon>Mycenaceae</taxon>
        <taxon>Mycena</taxon>
    </lineage>
</organism>
<proteinExistence type="predicted"/>
<name>A0AAD7H546_9AGAR</name>
<evidence type="ECO:0000313" key="3">
    <source>
        <dbReference type="Proteomes" id="UP001215598"/>
    </source>
</evidence>
<reference evidence="2" key="1">
    <citation type="submission" date="2023-03" db="EMBL/GenBank/DDBJ databases">
        <title>Massive genome expansion in bonnet fungi (Mycena s.s.) driven by repeated elements and novel gene families across ecological guilds.</title>
        <authorList>
            <consortium name="Lawrence Berkeley National Laboratory"/>
            <person name="Harder C.B."/>
            <person name="Miyauchi S."/>
            <person name="Viragh M."/>
            <person name="Kuo A."/>
            <person name="Thoen E."/>
            <person name="Andreopoulos B."/>
            <person name="Lu D."/>
            <person name="Skrede I."/>
            <person name="Drula E."/>
            <person name="Henrissat B."/>
            <person name="Morin E."/>
            <person name="Kohler A."/>
            <person name="Barry K."/>
            <person name="LaButti K."/>
            <person name="Morin E."/>
            <person name="Salamov A."/>
            <person name="Lipzen A."/>
            <person name="Mereny Z."/>
            <person name="Hegedus B."/>
            <person name="Baldrian P."/>
            <person name="Stursova M."/>
            <person name="Weitz H."/>
            <person name="Taylor A."/>
            <person name="Grigoriev I.V."/>
            <person name="Nagy L.G."/>
            <person name="Martin F."/>
            <person name="Kauserud H."/>
        </authorList>
    </citation>
    <scope>NUCLEOTIDE SEQUENCE</scope>
    <source>
        <strain evidence="2">CBHHK182m</strain>
    </source>
</reference>
<dbReference type="EMBL" id="JARKIB010000362">
    <property type="protein sequence ID" value="KAJ7712575.1"/>
    <property type="molecule type" value="Genomic_DNA"/>
</dbReference>
<feature type="region of interest" description="Disordered" evidence="1">
    <location>
        <begin position="1"/>
        <end position="97"/>
    </location>
</feature>
<feature type="compositionally biased region" description="Basic and acidic residues" evidence="1">
    <location>
        <begin position="26"/>
        <end position="63"/>
    </location>
</feature>
<accession>A0AAD7H546</accession>
<dbReference type="AlphaFoldDB" id="A0AAD7H546"/>
<sequence length="242" mass="26164">MHVRIGDEEAEEARRKRGEARDEEEVSLREKSRREGGKENEGERTEGGEGKEGKWGKDGEGRGKRGRKRGGKEVHKYGRTGGQKAAKSTEPRRTLGRATLDALRKGLVSSSVCGVVGALGGVLGCPARGGGGRGARGLRKKQTRVSIRLRDNGGGKKGRRGCKEGREGHAQRETAPLETRPTSPRPSARCPLSKNARWPPAAQPGKGARRVPTVAANDGGEILRELRLKDAIARHKTHRTIE</sequence>
<evidence type="ECO:0000313" key="2">
    <source>
        <dbReference type="EMBL" id="KAJ7712575.1"/>
    </source>
</evidence>
<feature type="compositionally biased region" description="Basic and acidic residues" evidence="1">
    <location>
        <begin position="161"/>
        <end position="172"/>
    </location>
</feature>
<feature type="region of interest" description="Disordered" evidence="1">
    <location>
        <begin position="150"/>
        <end position="216"/>
    </location>
</feature>
<comment type="caution">
    <text evidence="2">The sequence shown here is derived from an EMBL/GenBank/DDBJ whole genome shotgun (WGS) entry which is preliminary data.</text>
</comment>
<keyword evidence="3" id="KW-1185">Reference proteome</keyword>